<dbReference type="GO" id="GO:0008206">
    <property type="term" value="P:bile acid metabolic process"/>
    <property type="evidence" value="ECO:0007669"/>
    <property type="project" value="UniProtKB-ARBA"/>
</dbReference>
<dbReference type="SMART" id="SM00822">
    <property type="entry name" value="PKS_KR"/>
    <property type="match status" value="1"/>
</dbReference>
<dbReference type="PRINTS" id="PR00080">
    <property type="entry name" value="SDRFAMILY"/>
</dbReference>
<reference evidence="4" key="1">
    <citation type="submission" date="2022-07" db="EMBL/GenBank/DDBJ databases">
        <authorList>
            <person name="Li W.-J."/>
            <person name="Deng Q.-Q."/>
        </authorList>
    </citation>
    <scope>NUCLEOTIDE SEQUENCE</scope>
    <source>
        <strain evidence="4">SYSU M60031</strain>
    </source>
</reference>
<accession>A0AA41XE79</accession>
<evidence type="ECO:0000256" key="1">
    <source>
        <dbReference type="ARBA" id="ARBA00006484"/>
    </source>
</evidence>
<dbReference type="EMBL" id="JANCLT010000012">
    <property type="protein sequence ID" value="MCP8970486.1"/>
    <property type="molecule type" value="Genomic_DNA"/>
</dbReference>
<dbReference type="InterPro" id="IPR050259">
    <property type="entry name" value="SDR"/>
</dbReference>
<name>A0AA41XE79_9BACI</name>
<feature type="domain" description="Ketoreductase" evidence="3">
    <location>
        <begin position="10"/>
        <end position="189"/>
    </location>
</feature>
<dbReference type="PANTHER" id="PTHR42879:SF2">
    <property type="entry name" value="3-OXOACYL-[ACYL-CARRIER-PROTEIN] REDUCTASE FABG"/>
    <property type="match status" value="1"/>
</dbReference>
<organism evidence="4 5">
    <name type="scientific">Ectobacillus ponti</name>
    <dbReference type="NCBI Taxonomy" id="2961894"/>
    <lineage>
        <taxon>Bacteria</taxon>
        <taxon>Bacillati</taxon>
        <taxon>Bacillota</taxon>
        <taxon>Bacilli</taxon>
        <taxon>Bacillales</taxon>
        <taxon>Bacillaceae</taxon>
        <taxon>Ectobacillus</taxon>
    </lineage>
</organism>
<dbReference type="NCBIfam" id="NF005559">
    <property type="entry name" value="PRK07231.1"/>
    <property type="match status" value="1"/>
</dbReference>
<dbReference type="SUPFAM" id="SSF51735">
    <property type="entry name" value="NAD(P)-binding Rossmann-fold domains"/>
    <property type="match status" value="1"/>
</dbReference>
<evidence type="ECO:0000259" key="3">
    <source>
        <dbReference type="SMART" id="SM00822"/>
    </source>
</evidence>
<dbReference type="RefSeq" id="WP_254760405.1">
    <property type="nucleotide sequence ID" value="NZ_JANCLT010000012.1"/>
</dbReference>
<keyword evidence="2" id="KW-0560">Oxidoreductase</keyword>
<evidence type="ECO:0000313" key="5">
    <source>
        <dbReference type="Proteomes" id="UP001156102"/>
    </source>
</evidence>
<dbReference type="PRINTS" id="PR00081">
    <property type="entry name" value="GDHRDH"/>
</dbReference>
<dbReference type="FunFam" id="3.40.50.720:FF:000084">
    <property type="entry name" value="Short-chain dehydrogenase reductase"/>
    <property type="match status" value="1"/>
</dbReference>
<dbReference type="GO" id="GO:0016491">
    <property type="term" value="F:oxidoreductase activity"/>
    <property type="evidence" value="ECO:0007669"/>
    <property type="project" value="UniProtKB-KW"/>
</dbReference>
<dbReference type="Gene3D" id="3.40.50.720">
    <property type="entry name" value="NAD(P)-binding Rossmann-like Domain"/>
    <property type="match status" value="1"/>
</dbReference>
<dbReference type="PROSITE" id="PS00061">
    <property type="entry name" value="ADH_SHORT"/>
    <property type="match status" value="1"/>
</dbReference>
<keyword evidence="5" id="KW-1185">Reference proteome</keyword>
<dbReference type="Pfam" id="PF13561">
    <property type="entry name" value="adh_short_C2"/>
    <property type="match status" value="1"/>
</dbReference>
<evidence type="ECO:0000313" key="4">
    <source>
        <dbReference type="EMBL" id="MCP8970486.1"/>
    </source>
</evidence>
<dbReference type="InterPro" id="IPR057326">
    <property type="entry name" value="KR_dom"/>
</dbReference>
<proteinExistence type="inferred from homology"/>
<dbReference type="InterPro" id="IPR036291">
    <property type="entry name" value="NAD(P)-bd_dom_sf"/>
</dbReference>
<protein>
    <submittedName>
        <fullName evidence="4">SDR family oxidoreductase</fullName>
    </submittedName>
</protein>
<dbReference type="Proteomes" id="UP001156102">
    <property type="component" value="Unassembled WGS sequence"/>
</dbReference>
<dbReference type="AlphaFoldDB" id="A0AA41XE79"/>
<dbReference type="InterPro" id="IPR020904">
    <property type="entry name" value="Sc_DH/Rdtase_CS"/>
</dbReference>
<dbReference type="PANTHER" id="PTHR42879">
    <property type="entry name" value="3-OXOACYL-(ACYL-CARRIER-PROTEIN) REDUCTASE"/>
    <property type="match status" value="1"/>
</dbReference>
<dbReference type="InterPro" id="IPR002347">
    <property type="entry name" value="SDR_fam"/>
</dbReference>
<sequence>MYPTFDLKGKIAVVTGASMGIGYGLAKALAHAGATVIAAARNLPALRQLCADIQQEGGTAFAVSLDVTNVPHIHAVMEQIAKEHGRIDILVNNAGLGANHPAVEVTEADWDTMMDVNLKGLFFCCQAAGKIMLKQGFGRIINMSSQASVVGIVDHAVYCTSKGGVNQLTRVLALEWASRGITVNAVGPTFTYTPGTAERLDDPAYLQGVLDRIPAKKVAEIKDVAGAVIYLASPAGDMVNGTILLVDGGWTAQ</sequence>
<gene>
    <name evidence="4" type="ORF">NK662_18370</name>
</gene>
<comment type="caution">
    <text evidence="4">The sequence shown here is derived from an EMBL/GenBank/DDBJ whole genome shotgun (WGS) entry which is preliminary data.</text>
</comment>
<comment type="similarity">
    <text evidence="1">Belongs to the short-chain dehydrogenases/reductases (SDR) family.</text>
</comment>
<evidence type="ECO:0000256" key="2">
    <source>
        <dbReference type="ARBA" id="ARBA00023002"/>
    </source>
</evidence>